<accession>A0AAU9U6E9</accession>
<dbReference type="Proteomes" id="UP001153954">
    <property type="component" value="Unassembled WGS sequence"/>
</dbReference>
<keyword evidence="2" id="KW-1185">Reference proteome</keyword>
<organism evidence="1 2">
    <name type="scientific">Euphydryas editha</name>
    <name type="common">Edith's checkerspot</name>
    <dbReference type="NCBI Taxonomy" id="104508"/>
    <lineage>
        <taxon>Eukaryota</taxon>
        <taxon>Metazoa</taxon>
        <taxon>Ecdysozoa</taxon>
        <taxon>Arthropoda</taxon>
        <taxon>Hexapoda</taxon>
        <taxon>Insecta</taxon>
        <taxon>Pterygota</taxon>
        <taxon>Neoptera</taxon>
        <taxon>Endopterygota</taxon>
        <taxon>Lepidoptera</taxon>
        <taxon>Glossata</taxon>
        <taxon>Ditrysia</taxon>
        <taxon>Papilionoidea</taxon>
        <taxon>Nymphalidae</taxon>
        <taxon>Nymphalinae</taxon>
        <taxon>Euphydryas</taxon>
    </lineage>
</organism>
<dbReference type="AlphaFoldDB" id="A0AAU9U6E9"/>
<name>A0AAU9U6E9_EUPED</name>
<sequence length="145" mass="16603">MASLSLWTGVCGAPSLFLVPPIATVYQGAVLSIERTKWVFYNRTYAKDVIVTAKKYNRTNKLRFVTIKFDLLVPIDNTVMCNFYLYELLSNVYKRSFVEFHIAACDVLTKDNLVGAMLKEAYFRMPAELRPMKLFVCPLPPVSNF</sequence>
<comment type="caution">
    <text evidence="1">The sequence shown here is derived from an EMBL/GenBank/DDBJ whole genome shotgun (WGS) entry which is preliminary data.</text>
</comment>
<reference evidence="1" key="1">
    <citation type="submission" date="2022-03" db="EMBL/GenBank/DDBJ databases">
        <authorList>
            <person name="Tunstrom K."/>
        </authorList>
    </citation>
    <scope>NUCLEOTIDE SEQUENCE</scope>
</reference>
<dbReference type="EMBL" id="CAKOGL010000015">
    <property type="protein sequence ID" value="CAH2095131.1"/>
    <property type="molecule type" value="Genomic_DNA"/>
</dbReference>
<evidence type="ECO:0000313" key="2">
    <source>
        <dbReference type="Proteomes" id="UP001153954"/>
    </source>
</evidence>
<proteinExistence type="predicted"/>
<protein>
    <submittedName>
        <fullName evidence="1">Uncharacterized protein</fullName>
    </submittedName>
</protein>
<evidence type="ECO:0000313" key="1">
    <source>
        <dbReference type="EMBL" id="CAH2095131.1"/>
    </source>
</evidence>
<gene>
    <name evidence="1" type="ORF">EEDITHA_LOCUS10621</name>
</gene>